<dbReference type="Gene3D" id="3.40.50.300">
    <property type="entry name" value="P-loop containing nucleotide triphosphate hydrolases"/>
    <property type="match status" value="1"/>
</dbReference>
<dbReference type="OrthoDB" id="213998at2157"/>
<evidence type="ECO:0000256" key="2">
    <source>
        <dbReference type="ARBA" id="ARBA00022741"/>
    </source>
</evidence>
<keyword evidence="1" id="KW-0235">DNA replication</keyword>
<evidence type="ECO:0000256" key="1">
    <source>
        <dbReference type="ARBA" id="ARBA00022705"/>
    </source>
</evidence>
<reference evidence="8" key="1">
    <citation type="submission" date="2018-02" db="EMBL/GenBank/DDBJ databases">
        <title>Phenotypic and genomic properties of facultatively anaerobic sulfur-reducing natronoarchaea from hypersaline soda lakes.</title>
        <authorList>
            <person name="Sorokin D.Y."/>
            <person name="Kublanov I.V."/>
            <person name="Roman P."/>
            <person name="Sinninghe Damste J.S."/>
            <person name="Golyshin P.N."/>
            <person name="Rojo D."/>
            <person name="Ciordia S."/>
            <person name="Mena M.D.C."/>
            <person name="Ferrer M."/>
            <person name="Messina E."/>
            <person name="Smedile F."/>
            <person name="La Spada G."/>
            <person name="La Cono V."/>
            <person name="Yakimov M.M."/>
        </authorList>
    </citation>
    <scope>NUCLEOTIDE SEQUENCE [LARGE SCALE GENOMIC DNA]</scope>
    <source>
        <strain evidence="8">AArc-Mg</strain>
    </source>
</reference>
<dbReference type="GeneID" id="37640833"/>
<dbReference type="EMBL" id="CP027033">
    <property type="protein sequence ID" value="AXR80374.1"/>
    <property type="molecule type" value="Genomic_DNA"/>
</dbReference>
<dbReference type="Proteomes" id="UP000258613">
    <property type="component" value="Chromosome"/>
</dbReference>
<evidence type="ECO:0000259" key="5">
    <source>
        <dbReference type="Pfam" id="PF13191"/>
    </source>
</evidence>
<dbReference type="GO" id="GO:0005524">
    <property type="term" value="F:ATP binding"/>
    <property type="evidence" value="ECO:0007669"/>
    <property type="project" value="UniProtKB-KW"/>
</dbReference>
<dbReference type="RefSeq" id="WP_117367178.1">
    <property type="nucleotide sequence ID" value="NZ_CP027033.1"/>
</dbReference>
<evidence type="ECO:0000313" key="7">
    <source>
        <dbReference type="EMBL" id="AXR80374.1"/>
    </source>
</evidence>
<evidence type="ECO:0000256" key="3">
    <source>
        <dbReference type="ARBA" id="ARBA00022840"/>
    </source>
</evidence>
<dbReference type="SUPFAM" id="SSF52540">
    <property type="entry name" value="P-loop containing nucleoside triphosphate hydrolases"/>
    <property type="match status" value="1"/>
</dbReference>
<proteinExistence type="predicted"/>
<evidence type="ECO:0000256" key="4">
    <source>
        <dbReference type="SAM" id="MobiDB-lite"/>
    </source>
</evidence>
<dbReference type="InterPro" id="IPR041664">
    <property type="entry name" value="AAA_16"/>
</dbReference>
<name>A0A346PLH9_9EURY</name>
<protein>
    <submittedName>
        <fullName evidence="7">Cell division control protein 6</fullName>
    </submittedName>
</protein>
<evidence type="ECO:0000259" key="6">
    <source>
        <dbReference type="Pfam" id="PF22703"/>
    </source>
</evidence>
<dbReference type="GO" id="GO:0006260">
    <property type="term" value="P:DNA replication"/>
    <property type="evidence" value="ECO:0007669"/>
    <property type="project" value="UniProtKB-KW"/>
</dbReference>
<gene>
    <name evidence="7" type="ORF">AArcMg_0351</name>
</gene>
<dbReference type="KEGG" id="nag:AArcMg_0351"/>
<keyword evidence="8" id="KW-1185">Reference proteome</keyword>
<dbReference type="InterPro" id="IPR055237">
    <property type="entry name" value="Cdc6_lid"/>
</dbReference>
<dbReference type="AlphaFoldDB" id="A0A346PLH9"/>
<accession>A0A346PLH9</accession>
<dbReference type="Pfam" id="PF13191">
    <property type="entry name" value="AAA_16"/>
    <property type="match status" value="1"/>
</dbReference>
<evidence type="ECO:0000313" key="8">
    <source>
        <dbReference type="Proteomes" id="UP000258613"/>
    </source>
</evidence>
<keyword evidence="2" id="KW-0547">Nucleotide-binding</keyword>
<keyword evidence="7" id="KW-0131">Cell cycle</keyword>
<sequence>MEIDARIDRRVRDETADRIVRDRAVLDPTACRTDVQDRGRYVERLLDAIAPVFSGSTPPTLYVWGPKGAGKTTLTTAIVGRLNALNGDGGRAMHTTTRTAHRQLPRVVSVDLRRVSSEFTFYRRALSSLLGPEATPSNGVSTGTLRDRLTSRLTAKPSFVVVDHVDDPMGPPLTDVVQWLSRVESGDAWVALGRTPPDGLNVDVERTVELPAYRTHTLIDVLGSRAEFGLAPDAITREQLYAIADWAHGDAHDAIAALFSAALLAESADRDRISEADVSDGIEAVPYPSSALHRVFALEESRQELLYQFLSLSASQRQSVGATAGALADADHVDLKRSTVRRMLYELADDGVLRRVEHRDPDRRYGRGRGRPPSRVEPTFPPLIFRALHSSRKS</sequence>
<dbReference type="Gene3D" id="1.10.8.60">
    <property type="match status" value="1"/>
</dbReference>
<organism evidence="7 8">
    <name type="scientific">Natrarchaeobaculum sulfurireducens</name>
    <dbReference type="NCBI Taxonomy" id="2044521"/>
    <lineage>
        <taxon>Archaea</taxon>
        <taxon>Methanobacteriati</taxon>
        <taxon>Methanobacteriota</taxon>
        <taxon>Stenosarchaea group</taxon>
        <taxon>Halobacteria</taxon>
        <taxon>Halobacteriales</taxon>
        <taxon>Natrialbaceae</taxon>
        <taxon>Natrarchaeobaculum</taxon>
    </lineage>
</organism>
<feature type="domain" description="Cdc6 AAA+ ATPase-type lid" evidence="6">
    <location>
        <begin position="220"/>
        <end position="281"/>
    </location>
</feature>
<feature type="region of interest" description="Disordered" evidence="4">
    <location>
        <begin position="359"/>
        <end position="379"/>
    </location>
</feature>
<keyword evidence="7" id="KW-0132">Cell division</keyword>
<feature type="domain" description="Orc1-like AAA ATPase" evidence="5">
    <location>
        <begin position="38"/>
        <end position="167"/>
    </location>
</feature>
<dbReference type="GO" id="GO:0051301">
    <property type="term" value="P:cell division"/>
    <property type="evidence" value="ECO:0007669"/>
    <property type="project" value="UniProtKB-KW"/>
</dbReference>
<dbReference type="Pfam" id="PF22703">
    <property type="entry name" value="Cdc6_lid"/>
    <property type="match status" value="1"/>
</dbReference>
<dbReference type="InterPro" id="IPR027417">
    <property type="entry name" value="P-loop_NTPase"/>
</dbReference>
<keyword evidence="3" id="KW-0067">ATP-binding</keyword>